<evidence type="ECO:0000256" key="4">
    <source>
        <dbReference type="PROSITE-ProRule" id="PRU00335"/>
    </source>
</evidence>
<dbReference type="EMBL" id="DSKI01000451">
    <property type="protein sequence ID" value="HEB43760.1"/>
    <property type="molecule type" value="Genomic_DNA"/>
</dbReference>
<evidence type="ECO:0000313" key="6">
    <source>
        <dbReference type="EMBL" id="HEB43760.1"/>
    </source>
</evidence>
<protein>
    <submittedName>
        <fullName evidence="6">TetR/AcrR family transcriptional regulator</fullName>
    </submittedName>
</protein>
<evidence type="ECO:0000259" key="5">
    <source>
        <dbReference type="PROSITE" id="PS50977"/>
    </source>
</evidence>
<keyword evidence="1" id="KW-0805">Transcription regulation</keyword>
<dbReference type="SUPFAM" id="SSF46689">
    <property type="entry name" value="Homeodomain-like"/>
    <property type="match status" value="1"/>
</dbReference>
<dbReference type="GO" id="GO:0000976">
    <property type="term" value="F:transcription cis-regulatory region binding"/>
    <property type="evidence" value="ECO:0007669"/>
    <property type="project" value="TreeGrafter"/>
</dbReference>
<keyword evidence="2 4" id="KW-0238">DNA-binding</keyword>
<dbReference type="InterPro" id="IPR009057">
    <property type="entry name" value="Homeodomain-like_sf"/>
</dbReference>
<evidence type="ECO:0000256" key="3">
    <source>
        <dbReference type="ARBA" id="ARBA00023163"/>
    </source>
</evidence>
<gene>
    <name evidence="6" type="ORF">ENP70_08705</name>
</gene>
<dbReference type="PRINTS" id="PR00455">
    <property type="entry name" value="HTHTETR"/>
</dbReference>
<sequence>MKLRQTRSRQTRDQILAAASDLFSRQGYEQTSIDQIATAAKVAKSSVFAHFGDKTNLLAALGLTEIEQLAEAGRKGVGIDPETPLDTQLVALLSPWLTYFCREPAFAGLYLSQAAIVTGPYTETFMRLCFEVEDQVADLFIRAYPALTPDEARLYARGVQALFHEVIVFEMSEGLKQSRPNPAPPQELLSQMLTIWVDGVGHRQSLKH</sequence>
<dbReference type="InterPro" id="IPR050109">
    <property type="entry name" value="HTH-type_TetR-like_transc_reg"/>
</dbReference>
<dbReference type="FunFam" id="1.10.10.60:FF:000141">
    <property type="entry name" value="TetR family transcriptional regulator"/>
    <property type="match status" value="1"/>
</dbReference>
<organism evidence="6">
    <name type="scientific">Agrobacterium albertimagni</name>
    <dbReference type="NCBI Taxonomy" id="147266"/>
    <lineage>
        <taxon>Bacteria</taxon>
        <taxon>Pseudomonadati</taxon>
        <taxon>Pseudomonadota</taxon>
        <taxon>Alphaproteobacteria</taxon>
        <taxon>Hyphomicrobiales</taxon>
        <taxon>Rhizobiaceae</taxon>
        <taxon>Rhizobium/Agrobacterium group</taxon>
        <taxon>Agrobacterium</taxon>
    </lineage>
</organism>
<evidence type="ECO:0000256" key="1">
    <source>
        <dbReference type="ARBA" id="ARBA00023015"/>
    </source>
</evidence>
<dbReference type="Gene3D" id="1.10.357.10">
    <property type="entry name" value="Tetracycline Repressor, domain 2"/>
    <property type="match status" value="1"/>
</dbReference>
<dbReference type="GO" id="GO:0003700">
    <property type="term" value="F:DNA-binding transcription factor activity"/>
    <property type="evidence" value="ECO:0007669"/>
    <property type="project" value="TreeGrafter"/>
</dbReference>
<comment type="caution">
    <text evidence="6">The sequence shown here is derived from an EMBL/GenBank/DDBJ whole genome shotgun (WGS) entry which is preliminary data.</text>
</comment>
<keyword evidence="3" id="KW-0804">Transcription</keyword>
<feature type="domain" description="HTH tetR-type" evidence="5">
    <location>
        <begin position="9"/>
        <end position="69"/>
    </location>
</feature>
<dbReference type="Pfam" id="PF00440">
    <property type="entry name" value="TetR_N"/>
    <property type="match status" value="1"/>
</dbReference>
<dbReference type="PANTHER" id="PTHR30055">
    <property type="entry name" value="HTH-TYPE TRANSCRIPTIONAL REGULATOR RUTR"/>
    <property type="match status" value="1"/>
</dbReference>
<dbReference type="PANTHER" id="PTHR30055:SF234">
    <property type="entry name" value="HTH-TYPE TRANSCRIPTIONAL REGULATOR BETI"/>
    <property type="match status" value="1"/>
</dbReference>
<dbReference type="InterPro" id="IPR001647">
    <property type="entry name" value="HTH_TetR"/>
</dbReference>
<evidence type="ECO:0000256" key="2">
    <source>
        <dbReference type="ARBA" id="ARBA00023125"/>
    </source>
</evidence>
<accession>A0A7C1SX62</accession>
<reference evidence="6" key="1">
    <citation type="journal article" date="2020" name="mSystems">
        <title>Genome- and Community-Level Interaction Insights into Carbon Utilization and Element Cycling Functions of Hydrothermarchaeota in Hydrothermal Sediment.</title>
        <authorList>
            <person name="Zhou Z."/>
            <person name="Liu Y."/>
            <person name="Xu W."/>
            <person name="Pan J."/>
            <person name="Luo Z.H."/>
            <person name="Li M."/>
        </authorList>
    </citation>
    <scope>NUCLEOTIDE SEQUENCE [LARGE SCALE GENOMIC DNA]</scope>
    <source>
        <strain evidence="6">SpSt-243</strain>
    </source>
</reference>
<dbReference type="PROSITE" id="PS50977">
    <property type="entry name" value="HTH_TETR_2"/>
    <property type="match status" value="1"/>
</dbReference>
<proteinExistence type="predicted"/>
<feature type="DNA-binding region" description="H-T-H motif" evidence="4">
    <location>
        <begin position="32"/>
        <end position="51"/>
    </location>
</feature>
<name>A0A7C1SX62_9HYPH</name>
<dbReference type="AlphaFoldDB" id="A0A7C1SX62"/>